<dbReference type="InterPro" id="IPR050784">
    <property type="entry name" value="IAP"/>
</dbReference>
<dbReference type="Pfam" id="PF13920">
    <property type="entry name" value="zf-C3HC4_3"/>
    <property type="match status" value="1"/>
</dbReference>
<dbReference type="Gene3D" id="3.30.40.10">
    <property type="entry name" value="Zinc/RING finger domain, C3HC4 (zinc finger)"/>
    <property type="match status" value="1"/>
</dbReference>
<dbReference type="PROSITE" id="PS01282">
    <property type="entry name" value="BIR_REPEAT_1"/>
    <property type="match status" value="2"/>
</dbReference>
<organism evidence="9">
    <name type="scientific">Menopon gallinae</name>
    <name type="common">poultry shaft louse</name>
    <dbReference type="NCBI Taxonomy" id="328185"/>
    <lineage>
        <taxon>Eukaryota</taxon>
        <taxon>Metazoa</taxon>
        <taxon>Ecdysozoa</taxon>
        <taxon>Arthropoda</taxon>
        <taxon>Hexapoda</taxon>
        <taxon>Insecta</taxon>
        <taxon>Pterygota</taxon>
        <taxon>Neoptera</taxon>
        <taxon>Paraneoptera</taxon>
        <taxon>Psocodea</taxon>
        <taxon>Troctomorpha</taxon>
        <taxon>Phthiraptera</taxon>
        <taxon>Amblycera</taxon>
        <taxon>Menoponidae</taxon>
        <taxon>Menopon</taxon>
    </lineage>
</organism>
<dbReference type="GO" id="GO:0008270">
    <property type="term" value="F:zinc ion binding"/>
    <property type="evidence" value="ECO:0007669"/>
    <property type="project" value="UniProtKB-KW"/>
</dbReference>
<evidence type="ECO:0000256" key="2">
    <source>
        <dbReference type="ARBA" id="ARBA00022703"/>
    </source>
</evidence>
<protein>
    <recommendedName>
        <fullName evidence="8">RING-type domain-containing protein</fullName>
    </recommendedName>
</protein>
<feature type="domain" description="RING-type" evidence="8">
    <location>
        <begin position="348"/>
        <end position="383"/>
    </location>
</feature>
<dbReference type="Gene3D" id="1.10.1170.10">
    <property type="entry name" value="Inhibitor Of Apoptosis Protein (2mihbC-IAP-1), Chain A"/>
    <property type="match status" value="2"/>
</dbReference>
<evidence type="ECO:0000313" key="9">
    <source>
        <dbReference type="EMBL" id="KAL0275462.1"/>
    </source>
</evidence>
<dbReference type="GO" id="GO:0006915">
    <property type="term" value="P:apoptotic process"/>
    <property type="evidence" value="ECO:0007669"/>
    <property type="project" value="UniProtKB-KW"/>
</dbReference>
<dbReference type="GO" id="GO:0005634">
    <property type="term" value="C:nucleus"/>
    <property type="evidence" value="ECO:0007669"/>
    <property type="project" value="TreeGrafter"/>
</dbReference>
<dbReference type="GO" id="GO:0005737">
    <property type="term" value="C:cytoplasm"/>
    <property type="evidence" value="ECO:0007669"/>
    <property type="project" value="TreeGrafter"/>
</dbReference>
<evidence type="ECO:0000256" key="3">
    <source>
        <dbReference type="ARBA" id="ARBA00022723"/>
    </source>
</evidence>
<keyword evidence="5" id="KW-0862">Zinc</keyword>
<dbReference type="GO" id="GO:0051726">
    <property type="term" value="P:regulation of cell cycle"/>
    <property type="evidence" value="ECO:0007669"/>
    <property type="project" value="TreeGrafter"/>
</dbReference>
<dbReference type="PANTHER" id="PTHR10044:SF139">
    <property type="entry name" value="DEATH-ASSOCIATED INHIBITOR OF APOPTOSIS 2"/>
    <property type="match status" value="1"/>
</dbReference>
<dbReference type="AlphaFoldDB" id="A0AAW2HZW3"/>
<dbReference type="PROSITE" id="PS50143">
    <property type="entry name" value="BIR_REPEAT_2"/>
    <property type="match status" value="2"/>
</dbReference>
<keyword evidence="2" id="KW-0053">Apoptosis</keyword>
<dbReference type="InterPro" id="IPR013083">
    <property type="entry name" value="Znf_RING/FYVE/PHD"/>
</dbReference>
<comment type="caution">
    <text evidence="9">The sequence shown here is derived from an EMBL/GenBank/DDBJ whole genome shotgun (WGS) entry which is preliminary data.</text>
</comment>
<accession>A0AAW2HZW3</accession>
<dbReference type="GO" id="GO:0061630">
    <property type="term" value="F:ubiquitin protein ligase activity"/>
    <property type="evidence" value="ECO:0007669"/>
    <property type="project" value="TreeGrafter"/>
</dbReference>
<feature type="region of interest" description="Disordered" evidence="7">
    <location>
        <begin position="309"/>
        <end position="339"/>
    </location>
</feature>
<evidence type="ECO:0000256" key="4">
    <source>
        <dbReference type="ARBA" id="ARBA00022771"/>
    </source>
</evidence>
<dbReference type="PROSITE" id="PS50089">
    <property type="entry name" value="ZF_RING_2"/>
    <property type="match status" value="1"/>
</dbReference>
<dbReference type="GO" id="GO:0043066">
    <property type="term" value="P:negative regulation of apoptotic process"/>
    <property type="evidence" value="ECO:0007669"/>
    <property type="project" value="TreeGrafter"/>
</dbReference>
<dbReference type="SMART" id="SM00184">
    <property type="entry name" value="RING"/>
    <property type="match status" value="1"/>
</dbReference>
<evidence type="ECO:0000256" key="5">
    <source>
        <dbReference type="ARBA" id="ARBA00022833"/>
    </source>
</evidence>
<evidence type="ECO:0000256" key="6">
    <source>
        <dbReference type="PROSITE-ProRule" id="PRU00175"/>
    </source>
</evidence>
<dbReference type="CDD" id="cd00022">
    <property type="entry name" value="BIR"/>
    <property type="match status" value="2"/>
</dbReference>
<reference evidence="9" key="1">
    <citation type="journal article" date="2024" name="Gigascience">
        <title>Chromosome-level genome of the poultry shaft louse Menopon gallinae provides insight into the host-switching and adaptive evolution of parasitic lice.</title>
        <authorList>
            <person name="Xu Y."/>
            <person name="Ma L."/>
            <person name="Liu S."/>
            <person name="Liang Y."/>
            <person name="Liu Q."/>
            <person name="He Z."/>
            <person name="Tian L."/>
            <person name="Duan Y."/>
            <person name="Cai W."/>
            <person name="Li H."/>
            <person name="Song F."/>
        </authorList>
    </citation>
    <scope>NUCLEOTIDE SEQUENCE</scope>
    <source>
        <strain evidence="9">Cailab_2023a</strain>
    </source>
</reference>
<dbReference type="FunFam" id="1.10.1170.10:FF:000002">
    <property type="entry name" value="Baculoviral IAP repeat containing 7"/>
    <property type="match status" value="1"/>
</dbReference>
<dbReference type="FunFam" id="1.10.1170.10:FF:000003">
    <property type="entry name" value="E3 ubiquitin-protein ligase XIAP"/>
    <property type="match status" value="1"/>
</dbReference>
<dbReference type="EMBL" id="JARGDH010000002">
    <property type="protein sequence ID" value="KAL0275462.1"/>
    <property type="molecule type" value="Genomic_DNA"/>
</dbReference>
<dbReference type="GO" id="GO:0043027">
    <property type="term" value="F:cysteine-type endopeptidase inhibitor activity involved in apoptotic process"/>
    <property type="evidence" value="ECO:0007669"/>
    <property type="project" value="TreeGrafter"/>
</dbReference>
<dbReference type="PANTHER" id="PTHR10044">
    <property type="entry name" value="INHIBITOR OF APOPTOSIS"/>
    <property type="match status" value="1"/>
</dbReference>
<comment type="similarity">
    <text evidence="1">Belongs to the IAP family.</text>
</comment>
<dbReference type="InterPro" id="IPR001841">
    <property type="entry name" value="Znf_RING"/>
</dbReference>
<dbReference type="SMART" id="SM00238">
    <property type="entry name" value="BIR"/>
    <property type="match status" value="2"/>
</dbReference>
<proteinExistence type="inferred from homology"/>
<evidence type="ECO:0000259" key="8">
    <source>
        <dbReference type="PROSITE" id="PS50089"/>
    </source>
</evidence>
<dbReference type="InterPro" id="IPR001370">
    <property type="entry name" value="BIR_rpt"/>
</dbReference>
<evidence type="ECO:0000256" key="7">
    <source>
        <dbReference type="SAM" id="MobiDB-lite"/>
    </source>
</evidence>
<sequence>MSVSVSTFSGFSALSNFIGLWGMAPSTTSKPVPAVNSPLDTSHLSDYARLKPSCMATTRNPKRESERIRSFRRWPVKFLNPKDLAKNGFYYTKELDIVKCAFCGVEIGYWEKGDDPRSDHVKWAPDCDFVNGKDCGNVPLEECGPEEEQEEEEEESLTSYDTCGPFHNEIRPFSGPERVPLDTSALWRNLEHLGVSKTRGPAMPRYSTYESRLKTFERWPADHGLRPEALAEAGFYYLQYHDKTMCFHCGGGLKNWEADDDPWVEHARWFDKCGFVNIQKGKDFVNEVLAKKKAVLPAKAVLDLCNCSTSSSEPGENAKAETSASEEKVSPTCTSSSSSSNTKEIELCRICYTRERAIVFLPCGHFFSCTQCAPSLTNCAVCRKPCEAIVRAYLS</sequence>
<name>A0AAW2HZW3_9NEOP</name>
<gene>
    <name evidence="9" type="ORF">PYX00_003299</name>
</gene>
<dbReference type="SUPFAM" id="SSF57924">
    <property type="entry name" value="Inhibitor of apoptosis (IAP) repeat"/>
    <property type="match status" value="2"/>
</dbReference>
<evidence type="ECO:0000256" key="1">
    <source>
        <dbReference type="ARBA" id="ARBA00006672"/>
    </source>
</evidence>
<keyword evidence="3" id="KW-0479">Metal-binding</keyword>
<dbReference type="GO" id="GO:0031398">
    <property type="term" value="P:positive regulation of protein ubiquitination"/>
    <property type="evidence" value="ECO:0007669"/>
    <property type="project" value="TreeGrafter"/>
</dbReference>
<dbReference type="Pfam" id="PF00653">
    <property type="entry name" value="BIR"/>
    <property type="match status" value="2"/>
</dbReference>
<keyword evidence="4 6" id="KW-0863">Zinc-finger</keyword>